<accession>A0AAW3TVY3</accession>
<evidence type="ECO:0000256" key="1">
    <source>
        <dbReference type="SAM" id="MobiDB-lite"/>
    </source>
</evidence>
<feature type="non-terminal residue" evidence="3">
    <location>
        <position position="1"/>
    </location>
</feature>
<keyword evidence="4" id="KW-1185">Reference proteome</keyword>
<evidence type="ECO:0000313" key="3">
    <source>
        <dbReference type="EMBL" id="MBB3876737.1"/>
    </source>
</evidence>
<organism evidence="3 4">
    <name type="scientific">Sphingomonas aquatilis</name>
    <dbReference type="NCBI Taxonomy" id="93063"/>
    <lineage>
        <taxon>Bacteria</taxon>
        <taxon>Pseudomonadati</taxon>
        <taxon>Pseudomonadota</taxon>
        <taxon>Alphaproteobacteria</taxon>
        <taxon>Sphingomonadales</taxon>
        <taxon>Sphingomonadaceae</taxon>
        <taxon>Sphingomonas</taxon>
    </lineage>
</organism>
<dbReference type="EMBL" id="JACIDB010000001">
    <property type="protein sequence ID" value="MBB3873785.1"/>
    <property type="molecule type" value="Genomic_DNA"/>
</dbReference>
<evidence type="ECO:0000313" key="2">
    <source>
        <dbReference type="EMBL" id="MBB3873785.1"/>
    </source>
</evidence>
<dbReference type="AlphaFoldDB" id="A0AAW3TVY3"/>
<dbReference type="EMBL" id="JACIDB010000007">
    <property type="protein sequence ID" value="MBB3876737.1"/>
    <property type="molecule type" value="Genomic_DNA"/>
</dbReference>
<protein>
    <submittedName>
        <fullName evidence="3">Uncharacterized protein</fullName>
    </submittedName>
</protein>
<gene>
    <name evidence="2" type="ORF">GGR47_000001</name>
    <name evidence="3" type="ORF">GGR47_002996</name>
</gene>
<reference evidence="3 4" key="1">
    <citation type="submission" date="2020-08" db="EMBL/GenBank/DDBJ databases">
        <title>Genomic Encyclopedia of Type Strains, Phase IV (KMG-IV): sequencing the most valuable type-strain genomes for metagenomic binning, comparative biology and taxonomic classification.</title>
        <authorList>
            <person name="Goeker M."/>
        </authorList>
    </citation>
    <scope>NUCLEOTIDE SEQUENCE [LARGE SCALE GENOMIC DNA]</scope>
    <source>
        <strain evidence="3 4">DSM 15581</strain>
    </source>
</reference>
<dbReference type="Proteomes" id="UP000528945">
    <property type="component" value="Unassembled WGS sequence"/>
</dbReference>
<name>A0AAW3TVY3_9SPHN</name>
<evidence type="ECO:0000313" key="4">
    <source>
        <dbReference type="Proteomes" id="UP000528945"/>
    </source>
</evidence>
<sequence length="30" mass="3375">FVRLGPLPIHSNRTTEPLDMRGNVRGARLT</sequence>
<feature type="region of interest" description="Disordered" evidence="1">
    <location>
        <begin position="1"/>
        <end position="30"/>
    </location>
</feature>
<comment type="caution">
    <text evidence="3">The sequence shown here is derived from an EMBL/GenBank/DDBJ whole genome shotgun (WGS) entry which is preliminary data.</text>
</comment>
<proteinExistence type="predicted"/>